<accession>A0A4Z1F262</accession>
<dbReference type="PANTHER" id="PTHR44051">
    <property type="entry name" value="GLUTATHIONE S-TRANSFERASE-RELATED"/>
    <property type="match status" value="1"/>
</dbReference>
<dbReference type="InterPro" id="IPR010987">
    <property type="entry name" value="Glutathione-S-Trfase_C-like"/>
</dbReference>
<dbReference type="PROSITE" id="PS50404">
    <property type="entry name" value="GST_NTER"/>
    <property type="match status" value="1"/>
</dbReference>
<comment type="similarity">
    <text evidence="1">Belongs to the GST superfamily.</text>
</comment>
<dbReference type="InterPro" id="IPR036282">
    <property type="entry name" value="Glutathione-S-Trfase_C_sf"/>
</dbReference>
<dbReference type="Proteomes" id="UP000297777">
    <property type="component" value="Unassembled WGS sequence"/>
</dbReference>
<dbReference type="SFLD" id="SFLDG00358">
    <property type="entry name" value="Main_(cytGST)"/>
    <property type="match status" value="1"/>
</dbReference>
<dbReference type="AlphaFoldDB" id="A0A4Z1F262"/>
<evidence type="ECO:0000313" key="4">
    <source>
        <dbReference type="EMBL" id="TGO15187.1"/>
    </source>
</evidence>
<proteinExistence type="inferred from homology"/>
<keyword evidence="5" id="KW-1185">Reference proteome</keyword>
<reference evidence="4 5" key="1">
    <citation type="submission" date="2017-12" db="EMBL/GenBank/DDBJ databases">
        <title>Comparative genomics of Botrytis spp.</title>
        <authorList>
            <person name="Valero-Jimenez C.A."/>
            <person name="Tapia P."/>
            <person name="Veloso J."/>
            <person name="Silva-Moreno E."/>
            <person name="Staats M."/>
            <person name="Valdes J.H."/>
            <person name="Van Kan J.A.L."/>
        </authorList>
    </citation>
    <scope>NUCLEOTIDE SEQUENCE [LARGE SCALE GENOMIC DNA]</scope>
    <source>
        <strain evidence="4 5">Bt9001</strain>
    </source>
</reference>
<dbReference type="InterPro" id="IPR036249">
    <property type="entry name" value="Thioredoxin-like_sf"/>
</dbReference>
<sequence>MPVTGIAERHPFGVANGGLQVIIICEELGLPYVGKFIDITELKQPVFQSTNPNGRVPAIYDPNTDLTLWESGAIVTYLIEQYDTDHKLTITSFPEKHHLVQWQHYQSTGQGPYFGQAAWFLLYHSEPLESAKRRYAIETVRIISVIDKALDGREWLVGNKCTYADLAYVAWNASVGLFMQGQPEWKPEEFPNFLRWQQSMMDRPSVQKALSFTKEEEVKG</sequence>
<gene>
    <name evidence="4" type="ORF">BTUL_0043g00420</name>
</gene>
<dbReference type="SUPFAM" id="SSF52833">
    <property type="entry name" value="Thioredoxin-like"/>
    <property type="match status" value="1"/>
</dbReference>
<comment type="caution">
    <text evidence="4">The sequence shown here is derived from an EMBL/GenBank/DDBJ whole genome shotgun (WGS) entry which is preliminary data.</text>
</comment>
<evidence type="ECO:0008006" key="6">
    <source>
        <dbReference type="Google" id="ProtNLM"/>
    </source>
</evidence>
<evidence type="ECO:0000259" key="2">
    <source>
        <dbReference type="PROSITE" id="PS50404"/>
    </source>
</evidence>
<evidence type="ECO:0000259" key="3">
    <source>
        <dbReference type="PROSITE" id="PS50405"/>
    </source>
</evidence>
<evidence type="ECO:0000313" key="5">
    <source>
        <dbReference type="Proteomes" id="UP000297777"/>
    </source>
</evidence>
<protein>
    <recommendedName>
        <fullName evidence="6">Glutathione S-transferase</fullName>
    </recommendedName>
</protein>
<feature type="domain" description="GST C-terminal" evidence="3">
    <location>
        <begin position="92"/>
        <end position="220"/>
    </location>
</feature>
<dbReference type="Gene3D" id="1.20.1050.10">
    <property type="match status" value="1"/>
</dbReference>
<name>A0A4Z1F262_9HELO</name>
<dbReference type="SFLD" id="SFLDS00019">
    <property type="entry name" value="Glutathione_Transferase_(cytos"/>
    <property type="match status" value="1"/>
</dbReference>
<dbReference type="Pfam" id="PF13409">
    <property type="entry name" value="GST_N_2"/>
    <property type="match status" value="1"/>
</dbReference>
<dbReference type="SUPFAM" id="SSF47616">
    <property type="entry name" value="GST C-terminal domain-like"/>
    <property type="match status" value="1"/>
</dbReference>
<feature type="domain" description="GST N-terminal" evidence="2">
    <location>
        <begin position="5"/>
        <end position="86"/>
    </location>
</feature>
<dbReference type="Gene3D" id="3.40.30.10">
    <property type="entry name" value="Glutaredoxin"/>
    <property type="match status" value="1"/>
</dbReference>
<dbReference type="InterPro" id="IPR004046">
    <property type="entry name" value="GST_C"/>
</dbReference>
<dbReference type="Pfam" id="PF00043">
    <property type="entry name" value="GST_C"/>
    <property type="match status" value="1"/>
</dbReference>
<dbReference type="InterPro" id="IPR004045">
    <property type="entry name" value="Glutathione_S-Trfase_N"/>
</dbReference>
<dbReference type="EMBL" id="PQXH01000043">
    <property type="protein sequence ID" value="TGO15187.1"/>
    <property type="molecule type" value="Genomic_DNA"/>
</dbReference>
<dbReference type="OrthoDB" id="422574at2759"/>
<organism evidence="4 5">
    <name type="scientific">Botrytis tulipae</name>
    <dbReference type="NCBI Taxonomy" id="87230"/>
    <lineage>
        <taxon>Eukaryota</taxon>
        <taxon>Fungi</taxon>
        <taxon>Dikarya</taxon>
        <taxon>Ascomycota</taxon>
        <taxon>Pezizomycotina</taxon>
        <taxon>Leotiomycetes</taxon>
        <taxon>Helotiales</taxon>
        <taxon>Sclerotiniaceae</taxon>
        <taxon>Botrytis</taxon>
    </lineage>
</organism>
<evidence type="ECO:0000256" key="1">
    <source>
        <dbReference type="ARBA" id="ARBA00007409"/>
    </source>
</evidence>
<dbReference type="InterPro" id="IPR040079">
    <property type="entry name" value="Glutathione_S-Trfase"/>
</dbReference>
<dbReference type="PROSITE" id="PS50405">
    <property type="entry name" value="GST_CTER"/>
    <property type="match status" value="1"/>
</dbReference>
<dbReference type="PANTHER" id="PTHR44051:SF3">
    <property type="entry name" value="TRANSCRIPTIONAL REGULATOR URE2"/>
    <property type="match status" value="1"/>
</dbReference>